<evidence type="ECO:0000313" key="1">
    <source>
        <dbReference type="EMBL" id="KAG2853624.1"/>
    </source>
</evidence>
<dbReference type="EMBL" id="RCMI01000449">
    <property type="protein sequence ID" value="KAG2910226.1"/>
    <property type="molecule type" value="Genomic_DNA"/>
</dbReference>
<dbReference type="EMBL" id="RCML01000475">
    <property type="protein sequence ID" value="KAG2975999.1"/>
    <property type="molecule type" value="Genomic_DNA"/>
</dbReference>
<sequence>MLLFKIGAIMRGSALLTLLLEGITPVELGGSQLMKLLRDSLNMEM</sequence>
<accession>A0A329S0L4</accession>
<dbReference type="Proteomes" id="UP000736787">
    <property type="component" value="Unassembled WGS sequence"/>
</dbReference>
<dbReference type="EMBL" id="MJFZ01000379">
    <property type="protein sequence ID" value="RAW30285.1"/>
    <property type="molecule type" value="Genomic_DNA"/>
</dbReference>
<keyword evidence="7" id="KW-1185">Reference proteome</keyword>
<reference evidence="6 7" key="1">
    <citation type="submission" date="2018-01" db="EMBL/GenBank/DDBJ databases">
        <title>Draft genome of the strawberry crown rot pathogen Phytophthora cactorum.</title>
        <authorList>
            <person name="Armitage A.D."/>
            <person name="Lysoe E."/>
            <person name="Nellist C.F."/>
            <person name="Harrison R.J."/>
            <person name="Brurberg M.B."/>
        </authorList>
    </citation>
    <scope>NUCLEOTIDE SEQUENCE [LARGE SCALE GENOMIC DNA]</scope>
    <source>
        <strain evidence="6 7">10300</strain>
    </source>
</reference>
<dbReference type="Proteomes" id="UP000697107">
    <property type="component" value="Unassembled WGS sequence"/>
</dbReference>
<proteinExistence type="predicted"/>
<dbReference type="Proteomes" id="UP000760860">
    <property type="component" value="Unassembled WGS sequence"/>
</dbReference>
<evidence type="ECO:0000313" key="5">
    <source>
        <dbReference type="EMBL" id="KAG3217229.1"/>
    </source>
</evidence>
<dbReference type="Proteomes" id="UP000735874">
    <property type="component" value="Unassembled WGS sequence"/>
</dbReference>
<name>A0A329S0L4_9STRA</name>
<gene>
    <name evidence="6" type="ORF">PC110_g13355</name>
    <name evidence="1" type="ORF">PC113_g14010</name>
    <name evidence="2" type="ORF">PC115_g12956</name>
    <name evidence="3" type="ORF">PC117_g14402</name>
    <name evidence="4" type="ORF">PC118_g13626</name>
    <name evidence="5" type="ORF">PC129_g11941</name>
</gene>
<dbReference type="EMBL" id="RCMK01000449">
    <property type="protein sequence ID" value="KAG2928134.1"/>
    <property type="molecule type" value="Genomic_DNA"/>
</dbReference>
<organism evidence="6 7">
    <name type="scientific">Phytophthora cactorum</name>
    <dbReference type="NCBI Taxonomy" id="29920"/>
    <lineage>
        <taxon>Eukaryota</taxon>
        <taxon>Sar</taxon>
        <taxon>Stramenopiles</taxon>
        <taxon>Oomycota</taxon>
        <taxon>Peronosporomycetes</taxon>
        <taxon>Peronosporales</taxon>
        <taxon>Peronosporaceae</taxon>
        <taxon>Phytophthora</taxon>
    </lineage>
</organism>
<evidence type="ECO:0000313" key="7">
    <source>
        <dbReference type="Proteomes" id="UP000251314"/>
    </source>
</evidence>
<dbReference type="Proteomes" id="UP000774804">
    <property type="component" value="Unassembled WGS sequence"/>
</dbReference>
<dbReference type="Proteomes" id="UP000251314">
    <property type="component" value="Unassembled WGS sequence"/>
</dbReference>
<evidence type="ECO:0000313" key="6">
    <source>
        <dbReference type="EMBL" id="RAW30285.1"/>
    </source>
</evidence>
<evidence type="ECO:0000313" key="3">
    <source>
        <dbReference type="EMBL" id="KAG2928134.1"/>
    </source>
</evidence>
<protein>
    <submittedName>
        <fullName evidence="6">Uncharacterized protein</fullName>
    </submittedName>
</protein>
<dbReference type="EMBL" id="RCMV01000436">
    <property type="protein sequence ID" value="KAG3217229.1"/>
    <property type="molecule type" value="Genomic_DNA"/>
</dbReference>
<evidence type="ECO:0000313" key="4">
    <source>
        <dbReference type="EMBL" id="KAG2975999.1"/>
    </source>
</evidence>
<dbReference type="AlphaFoldDB" id="A0A329S0L4"/>
<comment type="caution">
    <text evidence="6">The sequence shown here is derived from an EMBL/GenBank/DDBJ whole genome shotgun (WGS) entry which is preliminary data.</text>
</comment>
<reference evidence="1" key="2">
    <citation type="submission" date="2018-10" db="EMBL/GenBank/DDBJ databases">
        <title>Effector identification in a new, highly contiguous assembly of the strawberry crown rot pathogen Phytophthora cactorum.</title>
        <authorList>
            <person name="Armitage A.D."/>
            <person name="Nellist C.F."/>
            <person name="Bates H."/>
            <person name="Vickerstaff R.J."/>
            <person name="Harrison R.J."/>
        </authorList>
    </citation>
    <scope>NUCLEOTIDE SEQUENCE</scope>
    <source>
        <strain evidence="1">15-7</strain>
        <strain evidence="2">4032</strain>
        <strain evidence="3">4040</strain>
        <strain evidence="4">P415</strain>
        <strain evidence="5">P421</strain>
    </source>
</reference>
<dbReference type="VEuPathDB" id="FungiDB:PC110_g13355"/>
<dbReference type="EMBL" id="RCMG01000471">
    <property type="protein sequence ID" value="KAG2853624.1"/>
    <property type="molecule type" value="Genomic_DNA"/>
</dbReference>
<evidence type="ECO:0000313" key="2">
    <source>
        <dbReference type="EMBL" id="KAG2910226.1"/>
    </source>
</evidence>